<dbReference type="Proteomes" id="UP001054945">
    <property type="component" value="Unassembled WGS sequence"/>
</dbReference>
<sequence>MLTYFARHTHDRLSSASIHGCLDARVKKVALDESGVFPTFQPNDRVEEIAIIQPGCLFAQFEEGLLVEINDLCNLELFM</sequence>
<dbReference type="AlphaFoldDB" id="A0AAV4X9R8"/>
<evidence type="ECO:0000313" key="2">
    <source>
        <dbReference type="Proteomes" id="UP001054945"/>
    </source>
</evidence>
<comment type="caution">
    <text evidence="1">The sequence shown here is derived from an EMBL/GenBank/DDBJ whole genome shotgun (WGS) entry which is preliminary data.</text>
</comment>
<evidence type="ECO:0000313" key="1">
    <source>
        <dbReference type="EMBL" id="GIY91646.1"/>
    </source>
</evidence>
<proteinExistence type="predicted"/>
<keyword evidence="2" id="KW-1185">Reference proteome</keyword>
<reference evidence="1 2" key="1">
    <citation type="submission" date="2021-06" db="EMBL/GenBank/DDBJ databases">
        <title>Caerostris extrusa draft genome.</title>
        <authorList>
            <person name="Kono N."/>
            <person name="Arakawa K."/>
        </authorList>
    </citation>
    <scope>NUCLEOTIDE SEQUENCE [LARGE SCALE GENOMIC DNA]</scope>
</reference>
<accession>A0AAV4X9R8</accession>
<protein>
    <submittedName>
        <fullName evidence="1">Uncharacterized protein</fullName>
    </submittedName>
</protein>
<gene>
    <name evidence="1" type="ORF">CEXT_441781</name>
</gene>
<dbReference type="EMBL" id="BPLR01017438">
    <property type="protein sequence ID" value="GIY91646.1"/>
    <property type="molecule type" value="Genomic_DNA"/>
</dbReference>
<organism evidence="1 2">
    <name type="scientific">Caerostris extrusa</name>
    <name type="common">Bark spider</name>
    <name type="synonym">Caerostris bankana</name>
    <dbReference type="NCBI Taxonomy" id="172846"/>
    <lineage>
        <taxon>Eukaryota</taxon>
        <taxon>Metazoa</taxon>
        <taxon>Ecdysozoa</taxon>
        <taxon>Arthropoda</taxon>
        <taxon>Chelicerata</taxon>
        <taxon>Arachnida</taxon>
        <taxon>Araneae</taxon>
        <taxon>Araneomorphae</taxon>
        <taxon>Entelegynae</taxon>
        <taxon>Araneoidea</taxon>
        <taxon>Araneidae</taxon>
        <taxon>Caerostris</taxon>
    </lineage>
</organism>
<name>A0AAV4X9R8_CAEEX</name>